<evidence type="ECO:0000259" key="2">
    <source>
        <dbReference type="Pfam" id="PF13193"/>
    </source>
</evidence>
<dbReference type="InterPro" id="IPR000873">
    <property type="entry name" value="AMP-dep_synth/lig_dom"/>
</dbReference>
<dbReference type="InterPro" id="IPR042099">
    <property type="entry name" value="ANL_N_sf"/>
</dbReference>
<dbReference type="Proteomes" id="UP001501414">
    <property type="component" value="Unassembled WGS sequence"/>
</dbReference>
<feature type="domain" description="AMP-binding enzyme C-terminal" evidence="2">
    <location>
        <begin position="452"/>
        <end position="529"/>
    </location>
</feature>
<dbReference type="EMBL" id="BAAAJK010000006">
    <property type="protein sequence ID" value="GAA1384651.1"/>
    <property type="molecule type" value="Genomic_DNA"/>
</dbReference>
<accession>A0ABP4ICI5</accession>
<dbReference type="InterPro" id="IPR050237">
    <property type="entry name" value="ATP-dep_AMP-bd_enzyme"/>
</dbReference>
<protein>
    <submittedName>
        <fullName evidence="3">(2,3-dihydroxybenzoyl)adenylate synthase</fullName>
    </submittedName>
</protein>
<dbReference type="InterPro" id="IPR025110">
    <property type="entry name" value="AMP-bd_C"/>
</dbReference>
<dbReference type="RefSeq" id="WP_344019937.1">
    <property type="nucleotide sequence ID" value="NZ_BAAAJK010000006.1"/>
</dbReference>
<dbReference type="PANTHER" id="PTHR43767">
    <property type="entry name" value="LONG-CHAIN-FATTY-ACID--COA LIGASE"/>
    <property type="match status" value="1"/>
</dbReference>
<evidence type="ECO:0000313" key="3">
    <source>
        <dbReference type="EMBL" id="GAA1384651.1"/>
    </source>
</evidence>
<dbReference type="SUPFAM" id="SSF56801">
    <property type="entry name" value="Acetyl-CoA synthetase-like"/>
    <property type="match status" value="1"/>
</dbReference>
<dbReference type="Pfam" id="PF00501">
    <property type="entry name" value="AMP-binding"/>
    <property type="match status" value="1"/>
</dbReference>
<reference evidence="4" key="1">
    <citation type="journal article" date="2019" name="Int. J. Syst. Evol. Microbiol.">
        <title>The Global Catalogue of Microorganisms (GCM) 10K type strain sequencing project: providing services to taxonomists for standard genome sequencing and annotation.</title>
        <authorList>
            <consortium name="The Broad Institute Genomics Platform"/>
            <consortium name="The Broad Institute Genome Sequencing Center for Infectious Disease"/>
            <person name="Wu L."/>
            <person name="Ma J."/>
        </authorList>
    </citation>
    <scope>NUCLEOTIDE SEQUENCE [LARGE SCALE GENOMIC DNA]</scope>
    <source>
        <strain evidence="4">JCM 11896</strain>
    </source>
</reference>
<sequence length="572" mass="59898">MTDLIDGAIGWPAEAEQRYRRAGHWGDDTLGDLLARWAARYGDAVAVVAGPTRLTYAGLDRAAGDRARSLRALGIGVGDRVVVHLPNVAEFAVTLFGLLRAGAVPVLTLPAHRQAEIEHLAALSGAVGYVGPDVVDGFDHRELALAVAGAVPSLRHLLVDGEPVPGTTALAGLPAGTAEPLPEPDPGQVAVLLVSGGTTGKPKLIPRTHRDYAYNARASAEVCGLTADDVYLACLPLAHNFPLACPGLLGTLGVGGTVVLAPAPSPDVTLDLVDAEGVTVTAMVPPLLRLWTDLAGGGRGRWGLSTLRLVQVGGAKCDETLARRVRPELDATVQQVFGMAEGLLNFTRLDDPDDVVAVSQGRPLSPADEIRVVDDRTGDDVPDGAVGELWTRGPYTLRGYYRAREHDATSFTPDGYYRTGDLVRLLPTGHLVVEGRIKDVINRGGENVAATELEEHLLAHPDIAGAAVLAIPDDDLGEAVCAAIVPARGAVAPKRRAIREFLTARGLARFMSPDKVVVRDELPLTAVGKIDKRALGEQLAGAPVTRCARLACPAASRPTPRSGPAARSPGPG</sequence>
<dbReference type="Gene3D" id="3.30.300.30">
    <property type="match status" value="1"/>
</dbReference>
<dbReference type="InterPro" id="IPR045851">
    <property type="entry name" value="AMP-bd_C_sf"/>
</dbReference>
<name>A0ABP4ICI5_9PSEU</name>
<organism evidence="3 4">
    <name type="scientific">Pseudonocardia kongjuensis</name>
    <dbReference type="NCBI Taxonomy" id="102227"/>
    <lineage>
        <taxon>Bacteria</taxon>
        <taxon>Bacillati</taxon>
        <taxon>Actinomycetota</taxon>
        <taxon>Actinomycetes</taxon>
        <taxon>Pseudonocardiales</taxon>
        <taxon>Pseudonocardiaceae</taxon>
        <taxon>Pseudonocardia</taxon>
    </lineage>
</organism>
<feature type="domain" description="AMP-dependent synthetase/ligase" evidence="1">
    <location>
        <begin position="35"/>
        <end position="401"/>
    </location>
</feature>
<proteinExistence type="predicted"/>
<evidence type="ECO:0000313" key="4">
    <source>
        <dbReference type="Proteomes" id="UP001501414"/>
    </source>
</evidence>
<dbReference type="PANTHER" id="PTHR43767:SF1">
    <property type="entry name" value="NONRIBOSOMAL PEPTIDE SYNTHASE PES1 (EUROFUNG)-RELATED"/>
    <property type="match status" value="1"/>
</dbReference>
<gene>
    <name evidence="3" type="ORF">GCM10009613_15800</name>
</gene>
<dbReference type="Pfam" id="PF13193">
    <property type="entry name" value="AMP-binding_C"/>
    <property type="match status" value="1"/>
</dbReference>
<comment type="caution">
    <text evidence="3">The sequence shown here is derived from an EMBL/GenBank/DDBJ whole genome shotgun (WGS) entry which is preliminary data.</text>
</comment>
<dbReference type="Gene3D" id="3.40.50.12780">
    <property type="entry name" value="N-terminal domain of ligase-like"/>
    <property type="match status" value="1"/>
</dbReference>
<keyword evidence="4" id="KW-1185">Reference proteome</keyword>
<evidence type="ECO:0000259" key="1">
    <source>
        <dbReference type="Pfam" id="PF00501"/>
    </source>
</evidence>